<evidence type="ECO:0000256" key="1">
    <source>
        <dbReference type="ARBA" id="ARBA00007257"/>
    </source>
</evidence>
<feature type="transmembrane region" description="Helical" evidence="4">
    <location>
        <begin position="1026"/>
        <end position="1045"/>
    </location>
</feature>
<dbReference type="Proteomes" id="UP000260721">
    <property type="component" value="Unassembled WGS sequence"/>
</dbReference>
<comment type="similarity">
    <text evidence="1">Belongs to the serine-aspartate repeat-containing protein (SDr) family.</text>
</comment>
<dbReference type="InterPro" id="IPR041033">
    <property type="entry name" value="SpaA_PFL_dom_1"/>
</dbReference>
<evidence type="ECO:0000256" key="2">
    <source>
        <dbReference type="ARBA" id="ARBA00022525"/>
    </source>
</evidence>
<dbReference type="PANTHER" id="PTHR36108:SF13">
    <property type="entry name" value="COLOSSIN-B-RELATED"/>
    <property type="match status" value="1"/>
</dbReference>
<reference evidence="7 8" key="1">
    <citation type="submission" date="2018-08" db="EMBL/GenBank/DDBJ databases">
        <title>A genome reference for cultivated species of the human gut microbiota.</title>
        <authorList>
            <person name="Zou Y."/>
            <person name="Xue W."/>
            <person name="Luo G."/>
        </authorList>
    </citation>
    <scope>NUCLEOTIDE SEQUENCE [LARGE SCALE GENOMIC DNA]</scope>
    <source>
        <strain evidence="7 8">TF08-11</strain>
    </source>
</reference>
<feature type="domain" description="SpaA-like prealbumin fold" evidence="6">
    <location>
        <begin position="294"/>
        <end position="360"/>
    </location>
</feature>
<evidence type="ECO:0000259" key="6">
    <source>
        <dbReference type="Pfam" id="PF17802"/>
    </source>
</evidence>
<keyword evidence="4" id="KW-0812">Transmembrane</keyword>
<sequence length="1052" mass="117107">MKKIMQVFMAFLCACGLLFQGNSLIAYAAEQYVLHVETPYGLTTDPNYKWAVGMTEYTNTGYNVDVYARLTINGQKVYCIDPLRSTINGAGDYTASALGTYTGNAELNKKLGYINALGYGFNGDMSDEMDFATQIRIWQEMRPGLITNIHPDIQAKIDIINQRLNVMYGNVSFAGSTVTLQGYGKEHAQTLEDMAGLFSQYIDNSASGIHTERNGNALTIWAEKGDNLNTTVSYDALYAYADPVSQIAYTSPTSQNVGYLGTSSSKQIQVQVKLELGSVQLVKEDFETSDTPQGDATLEGAEFQLIDDMTQEAVGTLTTDAQGNSNVITDLPTDRTYTIVEIKAPNGYKLNEDKAHVDFSSIEAVDNIKSYTGTMKDHIITGRFEIRKIITDGKESEITKPEKGAEFIAVLKRYVDQYGSIESAYEHHEEFADREYDHLVTDEDGYAQSKELAYGTYIVKQIKGQIDTDKLEAEWTFTVSEEDQEPITYVINNRPFTSYLKVVKLDKESGKEITASGMTFKILNIDTNKYVSQKVGDKHIEEWTTDEDGAVVLDQPLKAGNYRLVEIQAPEGFLKTEDVDFTITNSVVSETDTDGDPIKIITINDEQPKGKITLTKTDKETGEAMADVEYQLTAKEDILNPVDGSVIYEAGELVSQNKTDANGKIVIDDLPMGRYELKETLTQEGYVLSEQVHDINLKQEDENTKEYVVDLNVTNIKPVGRIHILKTDKDTEQPLGGVTFQLTAKEDIYSLDGQNTLLYEAGQPVSVDISENGQYVTNELGEIFIGDLPLGKYELKEIQPLEGYYSNPEPIEIDLIYDHSDQLIYLKEVAIQNEQTKVEITKTDITGEKELPGAQLSVFDTEGNLIETWESTEEAHVIRGLKINEEYTLHEDLAPTGYATASDITFTIEDNGEPTKVVMKDEITKVEISKVDATTGEEIEGAKMSLTDKETGETIEEWTSTKEPHRMEGLHVGKTYILHEDTAPVGYELAQDIEFTIEDTGEVQKVIMEDTRKPNETVETGTDHHLGLFTGLALGSAGLITALTIRKKRNKK</sequence>
<protein>
    <recommendedName>
        <fullName evidence="6">SpaA-like prealbumin fold domain-containing protein</fullName>
    </recommendedName>
</protein>
<feature type="domain" description="SpaA-like prealbumin fold" evidence="6">
    <location>
        <begin position="925"/>
        <end position="1010"/>
    </location>
</feature>
<dbReference type="Gene3D" id="2.60.40.10">
    <property type="entry name" value="Immunoglobulins"/>
    <property type="match status" value="7"/>
</dbReference>
<evidence type="ECO:0000256" key="4">
    <source>
        <dbReference type="SAM" id="Phobius"/>
    </source>
</evidence>
<dbReference type="PANTHER" id="PTHR36108">
    <property type="entry name" value="COLOSSIN-B-RELATED"/>
    <property type="match status" value="1"/>
</dbReference>
<dbReference type="SUPFAM" id="SSF49478">
    <property type="entry name" value="Cna protein B-type domain"/>
    <property type="match status" value="1"/>
</dbReference>
<dbReference type="Pfam" id="PF17802">
    <property type="entry name" value="SpaA"/>
    <property type="match status" value="7"/>
</dbReference>
<keyword evidence="4" id="KW-1133">Transmembrane helix</keyword>
<evidence type="ECO:0000313" key="8">
    <source>
        <dbReference type="Proteomes" id="UP000260721"/>
    </source>
</evidence>
<keyword evidence="3 5" id="KW-0732">Signal</keyword>
<dbReference type="AlphaFoldDB" id="A0A3E3DVT8"/>
<feature type="domain" description="SpaA-like prealbumin fold" evidence="6">
    <location>
        <begin position="837"/>
        <end position="922"/>
    </location>
</feature>
<feature type="domain" description="SpaA-like prealbumin fold" evidence="6">
    <location>
        <begin position="720"/>
        <end position="815"/>
    </location>
</feature>
<dbReference type="InterPro" id="IPR013783">
    <property type="entry name" value="Ig-like_fold"/>
</dbReference>
<evidence type="ECO:0000256" key="3">
    <source>
        <dbReference type="ARBA" id="ARBA00022729"/>
    </source>
</evidence>
<keyword evidence="4" id="KW-0472">Membrane</keyword>
<feature type="chain" id="PRO_5017713682" description="SpaA-like prealbumin fold domain-containing protein" evidence="5">
    <location>
        <begin position="29"/>
        <end position="1052"/>
    </location>
</feature>
<keyword evidence="2" id="KW-0964">Secreted</keyword>
<comment type="caution">
    <text evidence="7">The sequence shown here is derived from an EMBL/GenBank/DDBJ whole genome shotgun (WGS) entry which is preliminary data.</text>
</comment>
<dbReference type="RefSeq" id="WP_117447163.1">
    <property type="nucleotide sequence ID" value="NZ_QUSK01000033.1"/>
</dbReference>
<evidence type="ECO:0000313" key="7">
    <source>
        <dbReference type="EMBL" id="RGD73265.1"/>
    </source>
</evidence>
<name>A0A3E3DVT8_9FIRM</name>
<feature type="signal peptide" evidence="5">
    <location>
        <begin position="1"/>
        <end position="28"/>
    </location>
</feature>
<feature type="domain" description="SpaA-like prealbumin fold" evidence="6">
    <location>
        <begin position="431"/>
        <end position="493"/>
    </location>
</feature>
<organism evidence="7 8">
    <name type="scientific">Faecalicoccus pleomorphus</name>
    <dbReference type="NCBI Taxonomy" id="1323"/>
    <lineage>
        <taxon>Bacteria</taxon>
        <taxon>Bacillati</taxon>
        <taxon>Bacillota</taxon>
        <taxon>Erysipelotrichia</taxon>
        <taxon>Erysipelotrichales</taxon>
        <taxon>Erysipelotrichaceae</taxon>
        <taxon>Faecalicoccus</taxon>
    </lineage>
</organism>
<gene>
    <name evidence="7" type="ORF">DXC78_11585</name>
</gene>
<proteinExistence type="inferred from homology"/>
<dbReference type="EMBL" id="QUSK01000033">
    <property type="protein sequence ID" value="RGD73265.1"/>
    <property type="molecule type" value="Genomic_DNA"/>
</dbReference>
<dbReference type="PROSITE" id="PS51257">
    <property type="entry name" value="PROKAR_LIPOPROTEIN"/>
    <property type="match status" value="1"/>
</dbReference>
<feature type="domain" description="SpaA-like prealbumin fold" evidence="6">
    <location>
        <begin position="500"/>
        <end position="589"/>
    </location>
</feature>
<evidence type="ECO:0000256" key="5">
    <source>
        <dbReference type="SAM" id="SignalP"/>
    </source>
</evidence>
<accession>A0A3E3DVT8</accession>
<feature type="domain" description="SpaA-like prealbumin fold" evidence="6">
    <location>
        <begin position="610"/>
        <end position="704"/>
    </location>
</feature>